<keyword evidence="1" id="KW-1133">Transmembrane helix</keyword>
<comment type="caution">
    <text evidence="2">The sequence shown here is derived from an EMBL/GenBank/DDBJ whole genome shotgun (WGS) entry which is preliminary data.</text>
</comment>
<evidence type="ECO:0000256" key="1">
    <source>
        <dbReference type="SAM" id="Phobius"/>
    </source>
</evidence>
<dbReference type="EMBL" id="BOCI01000466">
    <property type="protein sequence ID" value="GHW01941.1"/>
    <property type="molecule type" value="Genomic_DNA"/>
</dbReference>
<protein>
    <recommendedName>
        <fullName evidence="4">MacB-like periplasmic core domain-containing protein</fullName>
    </recommendedName>
</protein>
<sequence>MKRHKLFVIFSTFFLFILIGIVCSNMQSQLANQILQSQGMSMQTRIVKPKKNMTVSSFIKWVKKEYPKESIQMQFKSKSDKHQILVWAQNRDLDYFPVSSGRFFTEDDFKGQITIAAVSSATQATQIKTQGNSYLYLNGLYYTVVGNLKSVPYQSSKDYYLTTGENQATGKKQISRFTLYVDASSATIGKIAKHLSSETYWPEFVKRNRQRRLTLLMPEALLILFLTGVGIALMGLIAWVAWKEAELSHLKGELLANLLLNRSGRFIVLMVAEAIGAYFLLVWKAYFGNRGILALLLLGVTVVELAVYISMMIYMYHMYRKEKKADA</sequence>
<evidence type="ECO:0000313" key="2">
    <source>
        <dbReference type="EMBL" id="GHW01941.1"/>
    </source>
</evidence>
<feature type="transmembrane region" description="Helical" evidence="1">
    <location>
        <begin position="220"/>
        <end position="242"/>
    </location>
</feature>
<feature type="transmembrane region" description="Helical" evidence="1">
    <location>
        <begin position="263"/>
        <end position="286"/>
    </location>
</feature>
<keyword evidence="1" id="KW-0472">Membrane</keyword>
<proteinExistence type="predicted"/>
<keyword evidence="3" id="KW-1185">Reference proteome</keyword>
<reference evidence="3" key="1">
    <citation type="submission" date="2021-01" db="EMBL/GenBank/DDBJ databases">
        <title>Draft genome sequence of Nasalis larvatus strain YZ03.</title>
        <authorList>
            <person name="Suzuki-Hashido N."/>
            <person name="Tsuchida S."/>
            <person name="Hayakawa T."/>
        </authorList>
    </citation>
    <scope>NUCLEOTIDE SEQUENCE [LARGE SCALE GENOMIC DNA]</scope>
    <source>
        <strain evidence="3">YZ03</strain>
    </source>
</reference>
<evidence type="ECO:0008006" key="4">
    <source>
        <dbReference type="Google" id="ProtNLM"/>
    </source>
</evidence>
<organism evidence="2 3">
    <name type="scientific">Lactobacillus nasalidis</name>
    <dbReference type="NCBI Taxonomy" id="2797258"/>
    <lineage>
        <taxon>Bacteria</taxon>
        <taxon>Bacillati</taxon>
        <taxon>Bacillota</taxon>
        <taxon>Bacilli</taxon>
        <taxon>Lactobacillales</taxon>
        <taxon>Lactobacillaceae</taxon>
        <taxon>Lactobacillus</taxon>
    </lineage>
</organism>
<dbReference type="Proteomes" id="UP000616547">
    <property type="component" value="Unassembled WGS sequence"/>
</dbReference>
<name>A0ABQ3W8U9_9LACO</name>
<dbReference type="RefSeq" id="WP_201330596.1">
    <property type="nucleotide sequence ID" value="NZ_BOCG01000544.1"/>
</dbReference>
<gene>
    <name evidence="2" type="ORF">lacNasYZ03_16280</name>
</gene>
<feature type="transmembrane region" description="Helical" evidence="1">
    <location>
        <begin position="292"/>
        <end position="314"/>
    </location>
</feature>
<accession>A0ABQ3W8U9</accession>
<keyword evidence="1" id="KW-0812">Transmembrane</keyword>
<evidence type="ECO:0000313" key="3">
    <source>
        <dbReference type="Proteomes" id="UP000616547"/>
    </source>
</evidence>